<keyword evidence="2" id="KW-0067">ATP-binding</keyword>
<dbReference type="GO" id="GO:0016887">
    <property type="term" value="F:ATP hydrolysis activity"/>
    <property type="evidence" value="ECO:0007669"/>
    <property type="project" value="TreeGrafter"/>
</dbReference>
<name>A0A0E3RAK2_METMZ</name>
<dbReference type="PANTHER" id="PTHR43384:SF3">
    <property type="entry name" value="AAA+ ATPASE DOMAIN-CONTAINING PROTEIN"/>
    <property type="match status" value="1"/>
</dbReference>
<dbReference type="FunFam" id="3.40.50.300:FF:001573">
    <property type="entry name" value="Carbon monoxide dehydrogenase accessory protein CooC"/>
    <property type="match status" value="1"/>
</dbReference>
<dbReference type="GO" id="GO:0005829">
    <property type="term" value="C:cytosol"/>
    <property type="evidence" value="ECO:0007669"/>
    <property type="project" value="TreeGrafter"/>
</dbReference>
<keyword evidence="1" id="KW-0547">Nucleotide-binding</keyword>
<dbReference type="GO" id="GO:0009898">
    <property type="term" value="C:cytoplasmic side of plasma membrane"/>
    <property type="evidence" value="ECO:0007669"/>
    <property type="project" value="TreeGrafter"/>
</dbReference>
<dbReference type="HOGENOM" id="CLU_082962_1_0_2"/>
<dbReference type="PANTHER" id="PTHR43384">
    <property type="entry name" value="SEPTUM SITE-DETERMINING PROTEIN MIND HOMOLOG, CHLOROPLASTIC-RELATED"/>
    <property type="match status" value="1"/>
</dbReference>
<dbReference type="GO" id="GO:0005524">
    <property type="term" value="F:ATP binding"/>
    <property type="evidence" value="ECO:0007669"/>
    <property type="project" value="UniProtKB-KW"/>
</dbReference>
<dbReference type="Pfam" id="PF01656">
    <property type="entry name" value="CbiA"/>
    <property type="match status" value="1"/>
</dbReference>
<sequence>MKGNKNAYKLAICGKGGSGKSTIAALTAKALVENGNSVLVIDTDESNFGLHRQLGVDLPPDFMEYFGGKSAVLEKIMQAAPDWDSVSFFEEELSFADIPEAYLSKNGEAKLLAIGKIHEVGEGCACSMGMLVKEFIEKLRLNNGEIVIVDTEAGIEHFGRGIEKSVDAVLMVIDPSYESLKLSEKVANLSSSICKPIFFILNKVDESNEQFMRETVGKRHTVIATVPADPALSLAGLRGEEIMAGHTEIQYLLQTLAEKCGYEEHKNL</sequence>
<dbReference type="GO" id="GO:0051782">
    <property type="term" value="P:negative regulation of cell division"/>
    <property type="evidence" value="ECO:0007669"/>
    <property type="project" value="TreeGrafter"/>
</dbReference>
<feature type="domain" description="CobQ/CobB/MinD/ParA nucleotide binding" evidence="3">
    <location>
        <begin position="14"/>
        <end position="241"/>
    </location>
</feature>
<dbReference type="InterPro" id="IPR002586">
    <property type="entry name" value="CobQ/CobB/MinD/ParA_Nub-bd_dom"/>
</dbReference>
<dbReference type="GeneID" id="24864473"/>
<dbReference type="AlphaFoldDB" id="A0A0E3RAK2"/>
<dbReference type="EMBL" id="CP009511">
    <property type="protein sequence ID" value="AKB61279.1"/>
    <property type="molecule type" value="Genomic_DNA"/>
</dbReference>
<dbReference type="PIRSF" id="PIRSF005647">
    <property type="entry name" value="CooC"/>
    <property type="match status" value="1"/>
</dbReference>
<evidence type="ECO:0000259" key="3">
    <source>
        <dbReference type="Pfam" id="PF01656"/>
    </source>
</evidence>
<dbReference type="SUPFAM" id="SSF52540">
    <property type="entry name" value="P-loop containing nucleoside triphosphate hydrolases"/>
    <property type="match status" value="1"/>
</dbReference>
<dbReference type="InterPro" id="IPR050625">
    <property type="entry name" value="ParA/MinD_ATPase"/>
</dbReference>
<dbReference type="Proteomes" id="UP000033116">
    <property type="component" value="Chromosome"/>
</dbReference>
<reference evidence="4 5" key="1">
    <citation type="submission" date="2014-07" db="EMBL/GenBank/DDBJ databases">
        <title>Methanogenic archaea and the global carbon cycle.</title>
        <authorList>
            <person name="Henriksen J.R."/>
            <person name="Luke J."/>
            <person name="Reinhart S."/>
            <person name="Benedict M.N."/>
            <person name="Youngblut N.D."/>
            <person name="Metcalf M.E."/>
            <person name="Whitaker R.J."/>
            <person name="Metcalf W.W."/>
        </authorList>
    </citation>
    <scope>NUCLEOTIDE SEQUENCE [LARGE SCALE GENOMIC DNA]</scope>
    <source>
        <strain evidence="4 5">SarPi</strain>
    </source>
</reference>
<accession>A0A0E3RAK2</accession>
<evidence type="ECO:0000256" key="2">
    <source>
        <dbReference type="ARBA" id="ARBA00022840"/>
    </source>
</evidence>
<protein>
    <submittedName>
        <fullName evidence="4">Nickel insertion protein</fullName>
    </submittedName>
</protein>
<evidence type="ECO:0000256" key="1">
    <source>
        <dbReference type="ARBA" id="ARBA00022741"/>
    </source>
</evidence>
<evidence type="ECO:0000313" key="5">
    <source>
        <dbReference type="Proteomes" id="UP000033116"/>
    </source>
</evidence>
<organism evidence="4 5">
    <name type="scientific">Methanosarcina mazei SarPi</name>
    <dbReference type="NCBI Taxonomy" id="1434115"/>
    <lineage>
        <taxon>Archaea</taxon>
        <taxon>Methanobacteriati</taxon>
        <taxon>Methanobacteriota</taxon>
        <taxon>Stenosarchaea group</taxon>
        <taxon>Methanomicrobia</taxon>
        <taxon>Methanosarcinales</taxon>
        <taxon>Methanosarcinaceae</taxon>
        <taxon>Methanosarcina</taxon>
    </lineage>
</organism>
<proteinExistence type="predicted"/>
<dbReference type="InterPro" id="IPR027417">
    <property type="entry name" value="P-loop_NTPase"/>
</dbReference>
<evidence type="ECO:0000313" key="4">
    <source>
        <dbReference type="EMBL" id="AKB61279.1"/>
    </source>
</evidence>
<gene>
    <name evidence="4" type="ORF">MSMAP_1294</name>
</gene>
<dbReference type="Gene3D" id="3.40.50.300">
    <property type="entry name" value="P-loop containing nucleotide triphosphate hydrolases"/>
    <property type="match status" value="1"/>
</dbReference>
<dbReference type="PATRIC" id="fig|1434115.4.peg.1637"/>
<dbReference type="InterPro" id="IPR014433">
    <property type="entry name" value="CooC"/>
</dbReference>
<dbReference type="RefSeq" id="WP_048043138.1">
    <property type="nucleotide sequence ID" value="NZ_CP009511.1"/>
</dbReference>